<proteinExistence type="predicted"/>
<gene>
    <name evidence="1" type="ORF">OUZ56_018848</name>
</gene>
<evidence type="ECO:0000313" key="2">
    <source>
        <dbReference type="Proteomes" id="UP001234178"/>
    </source>
</evidence>
<comment type="caution">
    <text evidence="1">The sequence shown here is derived from an EMBL/GenBank/DDBJ whole genome shotgun (WGS) entry which is preliminary data.</text>
</comment>
<dbReference type="Proteomes" id="UP001234178">
    <property type="component" value="Unassembled WGS sequence"/>
</dbReference>
<accession>A0ABQ9Z9Z5</accession>
<name>A0ABQ9Z9Z5_9CRUS</name>
<protein>
    <submittedName>
        <fullName evidence="1">Uncharacterized protein</fullName>
    </submittedName>
</protein>
<keyword evidence="2" id="KW-1185">Reference proteome</keyword>
<evidence type="ECO:0000313" key="1">
    <source>
        <dbReference type="EMBL" id="KAK4009702.1"/>
    </source>
</evidence>
<organism evidence="1 2">
    <name type="scientific">Daphnia magna</name>
    <dbReference type="NCBI Taxonomy" id="35525"/>
    <lineage>
        <taxon>Eukaryota</taxon>
        <taxon>Metazoa</taxon>
        <taxon>Ecdysozoa</taxon>
        <taxon>Arthropoda</taxon>
        <taxon>Crustacea</taxon>
        <taxon>Branchiopoda</taxon>
        <taxon>Diplostraca</taxon>
        <taxon>Cladocera</taxon>
        <taxon>Anomopoda</taxon>
        <taxon>Daphniidae</taxon>
        <taxon>Daphnia</taxon>
    </lineage>
</organism>
<reference evidence="1 2" key="1">
    <citation type="journal article" date="2023" name="Nucleic Acids Res.">
        <title>The hologenome of Daphnia magna reveals possible DNA methylation and microbiome-mediated evolution of the host genome.</title>
        <authorList>
            <person name="Chaturvedi A."/>
            <person name="Li X."/>
            <person name="Dhandapani V."/>
            <person name="Marshall H."/>
            <person name="Kissane S."/>
            <person name="Cuenca-Cambronero M."/>
            <person name="Asole G."/>
            <person name="Calvet F."/>
            <person name="Ruiz-Romero M."/>
            <person name="Marangio P."/>
            <person name="Guigo R."/>
            <person name="Rago D."/>
            <person name="Mirbahai L."/>
            <person name="Eastwood N."/>
            <person name="Colbourne J.K."/>
            <person name="Zhou J."/>
            <person name="Mallon E."/>
            <person name="Orsini L."/>
        </authorList>
    </citation>
    <scope>NUCLEOTIDE SEQUENCE [LARGE SCALE GENOMIC DNA]</scope>
    <source>
        <strain evidence="1">LRV0_1</strain>
    </source>
</reference>
<sequence>MEEGRPLKVDCTLSKGFCFRIQFPRRMKYCRDESQVVRLRLGCRRESELLEEENVVVWICTTLGSLRTRVWQGNVKYVRGIPTTLCPTGAISLSGLLRKDISICRLVS</sequence>
<dbReference type="EMBL" id="JAOYFB010000003">
    <property type="protein sequence ID" value="KAK4009702.1"/>
    <property type="molecule type" value="Genomic_DNA"/>
</dbReference>